<dbReference type="SUPFAM" id="SSF47113">
    <property type="entry name" value="Histone-fold"/>
    <property type="match status" value="1"/>
</dbReference>
<dbReference type="EMBL" id="GEMB01006683">
    <property type="protein sequence ID" value="JAR96666.1"/>
    <property type="molecule type" value="Transcribed_RNA"/>
</dbReference>
<protein>
    <submittedName>
        <fullName evidence="1">Protein son of sevenless isoform x1</fullName>
    </submittedName>
</protein>
<accession>A0A170VHN3</accession>
<dbReference type="GO" id="GO:0046982">
    <property type="term" value="F:protein heterodimerization activity"/>
    <property type="evidence" value="ECO:0007669"/>
    <property type="project" value="InterPro"/>
</dbReference>
<dbReference type="InterPro" id="IPR009072">
    <property type="entry name" value="Histone-fold"/>
</dbReference>
<organism evidence="1">
    <name type="scientific">Triatoma infestans</name>
    <name type="common">Assassin bug</name>
    <dbReference type="NCBI Taxonomy" id="30076"/>
    <lineage>
        <taxon>Eukaryota</taxon>
        <taxon>Metazoa</taxon>
        <taxon>Ecdysozoa</taxon>
        <taxon>Arthropoda</taxon>
        <taxon>Hexapoda</taxon>
        <taxon>Insecta</taxon>
        <taxon>Pterygota</taxon>
        <taxon>Neoptera</taxon>
        <taxon>Paraneoptera</taxon>
        <taxon>Hemiptera</taxon>
        <taxon>Heteroptera</taxon>
        <taxon>Panheteroptera</taxon>
        <taxon>Cimicomorpha</taxon>
        <taxon>Reduviidae</taxon>
        <taxon>Triatominae</taxon>
        <taxon>Triatoma</taxon>
    </lineage>
</organism>
<name>A0A170VHN3_TRIIF</name>
<reference evidence="1" key="2">
    <citation type="journal article" date="2017" name="J. Med. Entomol.">
        <title>Transcriptome Analysis of the Triatoma infestans (Hemiptera: Reduviidae) Integument.</title>
        <authorList>
            <person name="Calderon-Fernandez G.M."/>
            <person name="Moriconi D.E."/>
            <person name="Dulbecco A.B."/>
            <person name="Juarez M.P."/>
        </authorList>
    </citation>
    <scope>NUCLEOTIDE SEQUENCE</scope>
    <source>
        <strain evidence="1">Int1</strain>
        <tissue evidence="1">Integument</tissue>
    </source>
</reference>
<dbReference type="AlphaFoldDB" id="A0A170VHN3"/>
<sequence length="76" mass="8726">MRDMFSIPLTSDSCNYDFEKEENAAKWKGFFVNSLRKVLEQVHPSLRARDDALQYVESLILRLLGNALHSTTSAYS</sequence>
<dbReference type="Gene3D" id="1.10.20.10">
    <property type="entry name" value="Histone, subunit A"/>
    <property type="match status" value="1"/>
</dbReference>
<reference evidence="1" key="1">
    <citation type="submission" date="2016-04" db="EMBL/GenBank/DDBJ databases">
        <authorList>
            <person name="Calderon-Fernandez G.M.Sr."/>
        </authorList>
    </citation>
    <scope>NUCLEOTIDE SEQUENCE</scope>
    <source>
        <strain evidence="1">Int1</strain>
        <tissue evidence="1">Integument</tissue>
    </source>
</reference>
<proteinExistence type="predicted"/>
<evidence type="ECO:0000313" key="1">
    <source>
        <dbReference type="EMBL" id="JAR96666.1"/>
    </source>
</evidence>
<feature type="non-terminal residue" evidence="1">
    <location>
        <position position="76"/>
    </location>
</feature>